<dbReference type="SUPFAM" id="SSF53335">
    <property type="entry name" value="S-adenosyl-L-methionine-dependent methyltransferases"/>
    <property type="match status" value="1"/>
</dbReference>
<proteinExistence type="predicted"/>
<dbReference type="Proteomes" id="UP000190675">
    <property type="component" value="Chromosome I"/>
</dbReference>
<evidence type="ECO:0000313" key="7">
    <source>
        <dbReference type="EMBL" id="SHG75639.1"/>
    </source>
</evidence>
<organism evidence="7 8">
    <name type="scientific">Bradyrhizobium erythrophlei</name>
    <dbReference type="NCBI Taxonomy" id="1437360"/>
    <lineage>
        <taxon>Bacteria</taxon>
        <taxon>Pseudomonadati</taxon>
        <taxon>Pseudomonadota</taxon>
        <taxon>Alphaproteobacteria</taxon>
        <taxon>Hyphomicrobiales</taxon>
        <taxon>Nitrobacteraceae</taxon>
        <taxon>Bradyrhizobium</taxon>
    </lineage>
</organism>
<dbReference type="SUPFAM" id="SSF46785">
    <property type="entry name" value="Winged helix' DNA-binding domain"/>
    <property type="match status" value="1"/>
</dbReference>
<dbReference type="PROSITE" id="PS51683">
    <property type="entry name" value="SAM_OMT_II"/>
    <property type="match status" value="1"/>
</dbReference>
<keyword evidence="2 7" id="KW-0808">Transferase</keyword>
<evidence type="ECO:0000256" key="3">
    <source>
        <dbReference type="ARBA" id="ARBA00022691"/>
    </source>
</evidence>
<dbReference type="InterPro" id="IPR012967">
    <property type="entry name" value="COMT_dimerisation"/>
</dbReference>
<evidence type="ECO:0000256" key="1">
    <source>
        <dbReference type="ARBA" id="ARBA00022603"/>
    </source>
</evidence>
<gene>
    <name evidence="7" type="ORF">SAMN05444169_3983</name>
</gene>
<dbReference type="PANTHER" id="PTHR43712">
    <property type="entry name" value="PUTATIVE (AFU_ORTHOLOGUE AFUA_4G14580)-RELATED"/>
    <property type="match status" value="1"/>
</dbReference>
<accession>A0A1M5MFJ1</accession>
<dbReference type="RefSeq" id="WP_079567424.1">
    <property type="nucleotide sequence ID" value="NZ_LT670818.1"/>
</dbReference>
<dbReference type="InterPro" id="IPR036388">
    <property type="entry name" value="WH-like_DNA-bd_sf"/>
</dbReference>
<dbReference type="EMBL" id="LT670818">
    <property type="protein sequence ID" value="SHG75639.1"/>
    <property type="molecule type" value="Genomic_DNA"/>
</dbReference>
<feature type="active site" description="Proton acceptor" evidence="4">
    <location>
        <position position="250"/>
    </location>
</feature>
<dbReference type="Pfam" id="PF08100">
    <property type="entry name" value="Dimerisation"/>
    <property type="match status" value="1"/>
</dbReference>
<feature type="domain" description="O-methyltransferase C-terminal" evidence="5">
    <location>
        <begin position="114"/>
        <end position="323"/>
    </location>
</feature>
<dbReference type="Gene3D" id="1.10.10.10">
    <property type="entry name" value="Winged helix-like DNA-binding domain superfamily/Winged helix DNA-binding domain"/>
    <property type="match status" value="1"/>
</dbReference>
<keyword evidence="3" id="KW-0949">S-adenosyl-L-methionine</keyword>
<dbReference type="InterPro" id="IPR001077">
    <property type="entry name" value="COMT_C"/>
</dbReference>
<sequence>MQTQSTAQSAGPSLMPMITGAWASQAICVAATLGLADLLAQEHQSEEALAHATGTQPAALARLLRALASLGVFRETEEGLFASTPLGDQLCSDVPGSLRNLAMMVGAPEARRAWSDLTYSVRTGNSAFQNIFGMDTYEYRTRHPEERAIFNAAMADMTRQVAAAAVAAYDFSRFRCIVDAGGGNGALLASLLATTPGLNGILFDLPSGTEGAPELIAAAGISERCKIIHGDFFKAVPTGADAYILKSVMHNWNDEMCCTILKNCAAAMSESTRLLLLEQVLPARIEADPLHRRALMTDLNMLVMTSGCERGEAQYSQLLRASGLEIKAIIPTASSFSIIEANRAPYPQ</sequence>
<dbReference type="GO" id="GO:0008171">
    <property type="term" value="F:O-methyltransferase activity"/>
    <property type="evidence" value="ECO:0007669"/>
    <property type="project" value="InterPro"/>
</dbReference>
<evidence type="ECO:0000259" key="6">
    <source>
        <dbReference type="Pfam" id="PF08100"/>
    </source>
</evidence>
<evidence type="ECO:0000313" key="8">
    <source>
        <dbReference type="Proteomes" id="UP000190675"/>
    </source>
</evidence>
<dbReference type="OrthoDB" id="9766840at2"/>
<dbReference type="Pfam" id="PF00891">
    <property type="entry name" value="Methyltransf_2"/>
    <property type="match status" value="1"/>
</dbReference>
<dbReference type="PIRSF" id="PIRSF005739">
    <property type="entry name" value="O-mtase"/>
    <property type="match status" value="1"/>
</dbReference>
<name>A0A1M5MFJ1_9BRAD</name>
<dbReference type="AlphaFoldDB" id="A0A1M5MFJ1"/>
<evidence type="ECO:0000259" key="5">
    <source>
        <dbReference type="Pfam" id="PF00891"/>
    </source>
</evidence>
<dbReference type="InterPro" id="IPR036390">
    <property type="entry name" value="WH_DNA-bd_sf"/>
</dbReference>
<reference evidence="7 8" key="1">
    <citation type="submission" date="2016-11" db="EMBL/GenBank/DDBJ databases">
        <authorList>
            <person name="Jaros S."/>
            <person name="Januszkiewicz K."/>
            <person name="Wedrychowicz H."/>
        </authorList>
    </citation>
    <scope>NUCLEOTIDE SEQUENCE [LARGE SCALE GENOMIC DNA]</scope>
    <source>
        <strain evidence="7 8">GAS242</strain>
    </source>
</reference>
<evidence type="ECO:0000256" key="2">
    <source>
        <dbReference type="ARBA" id="ARBA00022679"/>
    </source>
</evidence>
<dbReference type="InterPro" id="IPR029063">
    <property type="entry name" value="SAM-dependent_MTases_sf"/>
</dbReference>
<protein>
    <submittedName>
        <fullName evidence="7">Hydroxyneurosporene-O-methyltransferase</fullName>
    </submittedName>
</protein>
<feature type="domain" description="O-methyltransferase dimerisation" evidence="6">
    <location>
        <begin position="17"/>
        <end position="90"/>
    </location>
</feature>
<evidence type="ECO:0000256" key="4">
    <source>
        <dbReference type="PIRSR" id="PIRSR005739-1"/>
    </source>
</evidence>
<dbReference type="CDD" id="cd02440">
    <property type="entry name" value="AdoMet_MTases"/>
    <property type="match status" value="1"/>
</dbReference>
<dbReference type="GO" id="GO:0046983">
    <property type="term" value="F:protein dimerization activity"/>
    <property type="evidence" value="ECO:0007669"/>
    <property type="project" value="InterPro"/>
</dbReference>
<dbReference type="Gene3D" id="1.10.287.1350">
    <property type="match status" value="1"/>
</dbReference>
<dbReference type="InterPro" id="IPR016461">
    <property type="entry name" value="COMT-like"/>
</dbReference>
<dbReference type="Gene3D" id="3.40.50.150">
    <property type="entry name" value="Vaccinia Virus protein VP39"/>
    <property type="match status" value="1"/>
</dbReference>
<keyword evidence="1 7" id="KW-0489">Methyltransferase</keyword>
<dbReference type="GO" id="GO:0032259">
    <property type="term" value="P:methylation"/>
    <property type="evidence" value="ECO:0007669"/>
    <property type="project" value="UniProtKB-KW"/>
</dbReference>
<dbReference type="PANTHER" id="PTHR43712:SF2">
    <property type="entry name" value="O-METHYLTRANSFERASE CICE"/>
    <property type="match status" value="1"/>
</dbReference>